<evidence type="ECO:0000256" key="1">
    <source>
        <dbReference type="ARBA" id="ARBA00010982"/>
    </source>
</evidence>
<evidence type="ECO:0000256" key="5">
    <source>
        <dbReference type="ARBA" id="ARBA00030755"/>
    </source>
</evidence>
<accession>A0A1G8JM50</accession>
<evidence type="ECO:0000313" key="9">
    <source>
        <dbReference type="Proteomes" id="UP000199163"/>
    </source>
</evidence>
<dbReference type="InterPro" id="IPR016039">
    <property type="entry name" value="Thiolase-like"/>
</dbReference>
<dbReference type="SUPFAM" id="SSF53901">
    <property type="entry name" value="Thiolase-like"/>
    <property type="match status" value="1"/>
</dbReference>
<dbReference type="Proteomes" id="UP000199163">
    <property type="component" value="Unassembled WGS sequence"/>
</dbReference>
<dbReference type="Gene3D" id="3.40.47.10">
    <property type="match status" value="2"/>
</dbReference>
<dbReference type="EC" id="2.3.1.9" evidence="2"/>
<comment type="similarity">
    <text evidence="1">Belongs to the thiolase-like superfamily. Thiolase family.</text>
</comment>
<feature type="domain" description="Thiolase N-terminal" evidence="7">
    <location>
        <begin position="21"/>
        <end position="46"/>
    </location>
</feature>
<dbReference type="AlphaFoldDB" id="A0A1G8JM50"/>
<keyword evidence="9" id="KW-1185">Reference proteome</keyword>
<keyword evidence="3 8" id="KW-0808">Transferase</keyword>
<protein>
    <recommendedName>
        <fullName evidence="2">acetyl-CoA C-acetyltransferase</fullName>
        <ecNumber evidence="2">2.3.1.9</ecNumber>
    </recommendedName>
    <alternativeName>
        <fullName evidence="5">Acetoacetyl-CoA thiolase</fullName>
    </alternativeName>
</protein>
<reference evidence="9" key="1">
    <citation type="submission" date="2016-10" db="EMBL/GenBank/DDBJ databases">
        <authorList>
            <person name="Varghese N."/>
            <person name="Submissions S."/>
        </authorList>
    </citation>
    <scope>NUCLEOTIDE SEQUENCE [LARGE SCALE GENOMIC DNA]</scope>
    <source>
        <strain evidence="9">DSM 21632</strain>
    </source>
</reference>
<sequence length="86" mass="9344">MKELERTQRQKNSVNSGLLLKKDGSVTAGNASGINDGAAAIIVISERKAKELQIAPLASIRANTSAWVPPRIYGHRSCRSNHKSFK</sequence>
<dbReference type="STRING" id="568899.SAMN05192534_13425"/>
<dbReference type="PANTHER" id="PTHR18919">
    <property type="entry name" value="ACETYL-COA C-ACYLTRANSFERASE"/>
    <property type="match status" value="1"/>
</dbReference>
<dbReference type="InterPro" id="IPR020616">
    <property type="entry name" value="Thiolase_N"/>
</dbReference>
<dbReference type="PANTHER" id="PTHR18919:SF107">
    <property type="entry name" value="ACETYL-COA ACETYLTRANSFERASE, CYTOSOLIC"/>
    <property type="match status" value="1"/>
</dbReference>
<organism evidence="8 9">
    <name type="scientific">Alteribacillus persepolensis</name>
    <dbReference type="NCBI Taxonomy" id="568899"/>
    <lineage>
        <taxon>Bacteria</taxon>
        <taxon>Bacillati</taxon>
        <taxon>Bacillota</taxon>
        <taxon>Bacilli</taxon>
        <taxon>Bacillales</taxon>
        <taxon>Bacillaceae</taxon>
        <taxon>Alteribacillus</taxon>
    </lineage>
</organism>
<evidence type="ECO:0000256" key="3">
    <source>
        <dbReference type="ARBA" id="ARBA00022679"/>
    </source>
</evidence>
<evidence type="ECO:0000256" key="2">
    <source>
        <dbReference type="ARBA" id="ARBA00012705"/>
    </source>
</evidence>
<evidence type="ECO:0000256" key="4">
    <source>
        <dbReference type="ARBA" id="ARBA00023315"/>
    </source>
</evidence>
<evidence type="ECO:0000256" key="6">
    <source>
        <dbReference type="SAM" id="MobiDB-lite"/>
    </source>
</evidence>
<dbReference type="RefSeq" id="WP_407639936.1">
    <property type="nucleotide sequence ID" value="NZ_FNDK01000034.1"/>
</dbReference>
<evidence type="ECO:0000259" key="7">
    <source>
        <dbReference type="Pfam" id="PF00108"/>
    </source>
</evidence>
<dbReference type="Pfam" id="PF00108">
    <property type="entry name" value="Thiolase_N"/>
    <property type="match status" value="1"/>
</dbReference>
<feature type="region of interest" description="Disordered" evidence="6">
    <location>
        <begin position="1"/>
        <end position="33"/>
    </location>
</feature>
<proteinExistence type="inferred from homology"/>
<evidence type="ECO:0000313" key="8">
    <source>
        <dbReference type="EMBL" id="SDI32285.1"/>
    </source>
</evidence>
<dbReference type="EMBL" id="FNDK01000034">
    <property type="protein sequence ID" value="SDI32285.1"/>
    <property type="molecule type" value="Genomic_DNA"/>
</dbReference>
<keyword evidence="4" id="KW-0012">Acyltransferase</keyword>
<dbReference type="GO" id="GO:0003985">
    <property type="term" value="F:acetyl-CoA C-acetyltransferase activity"/>
    <property type="evidence" value="ECO:0007669"/>
    <property type="project" value="UniProtKB-EC"/>
</dbReference>
<gene>
    <name evidence="8" type="ORF">SAMN05192534_13425</name>
</gene>
<name>A0A1G8JM50_9BACI</name>